<organism evidence="1 2">
    <name type="scientific">Nocardioides panacisoli</name>
    <dbReference type="NCBI Taxonomy" id="627624"/>
    <lineage>
        <taxon>Bacteria</taxon>
        <taxon>Bacillati</taxon>
        <taxon>Actinomycetota</taxon>
        <taxon>Actinomycetes</taxon>
        <taxon>Propionibacteriales</taxon>
        <taxon>Nocardioidaceae</taxon>
        <taxon>Nocardioides</taxon>
    </lineage>
</organism>
<accession>A0ABP7HXF9</accession>
<evidence type="ECO:0000313" key="2">
    <source>
        <dbReference type="Proteomes" id="UP001501821"/>
    </source>
</evidence>
<dbReference type="RefSeq" id="WP_344771703.1">
    <property type="nucleotide sequence ID" value="NZ_BAABAH010000001.1"/>
</dbReference>
<dbReference type="Proteomes" id="UP001501821">
    <property type="component" value="Unassembled WGS sequence"/>
</dbReference>
<evidence type="ECO:0000313" key="1">
    <source>
        <dbReference type="EMBL" id="GAA3801103.1"/>
    </source>
</evidence>
<name>A0ABP7HXF9_9ACTN</name>
<comment type="caution">
    <text evidence="1">The sequence shown here is derived from an EMBL/GenBank/DDBJ whole genome shotgun (WGS) entry which is preliminary data.</text>
</comment>
<dbReference type="EMBL" id="BAABAH010000001">
    <property type="protein sequence ID" value="GAA3801103.1"/>
    <property type="molecule type" value="Genomic_DNA"/>
</dbReference>
<proteinExistence type="predicted"/>
<keyword evidence="2" id="KW-1185">Reference proteome</keyword>
<gene>
    <name evidence="1" type="ORF">GCM10022242_00020</name>
</gene>
<protein>
    <submittedName>
        <fullName evidence="1">Uncharacterized protein</fullName>
    </submittedName>
</protein>
<sequence>MAGIEDKVHVTYVKQGLVPQYAYTHDISGSSPFEFVCAGVTGLVYRQVDDLLRYAYAQTPDNLASLGTFGDLDQQFTLNSVDQSWLSVLVPRTRQGAHYLQVVPRCVPNTVDTPDLSLARDRSRDVAWRWLDEPWAYDVPSGSSLVTTLAVMSGTPPISFYRWEPDQWEALDKSAADVVREDVRVLPIGVLPLISPHHDSIRGLRVGAGLKLTGQGLVPD</sequence>
<reference evidence="2" key="1">
    <citation type="journal article" date="2019" name="Int. J. Syst. Evol. Microbiol.">
        <title>The Global Catalogue of Microorganisms (GCM) 10K type strain sequencing project: providing services to taxonomists for standard genome sequencing and annotation.</title>
        <authorList>
            <consortium name="The Broad Institute Genomics Platform"/>
            <consortium name="The Broad Institute Genome Sequencing Center for Infectious Disease"/>
            <person name="Wu L."/>
            <person name="Ma J."/>
        </authorList>
    </citation>
    <scope>NUCLEOTIDE SEQUENCE [LARGE SCALE GENOMIC DNA]</scope>
    <source>
        <strain evidence="2">JCM 16953</strain>
    </source>
</reference>